<reference evidence="6 7" key="1">
    <citation type="submission" date="2018-07" db="EMBL/GenBank/DDBJ databases">
        <title>Genomic Encyclopedia of Type Strains, Phase IV (KMG-IV): sequencing the most valuable type-strain genomes for metagenomic binning, comparative biology and taxonomic classification.</title>
        <authorList>
            <person name="Goeker M."/>
        </authorList>
    </citation>
    <scope>NUCLEOTIDE SEQUENCE [LARGE SCALE GENOMIC DNA]</scope>
    <source>
        <strain evidence="6 7">DSM 101478</strain>
    </source>
</reference>
<gene>
    <name evidence="6" type="ORF">C8D94_101307</name>
</gene>
<dbReference type="GO" id="GO:0016020">
    <property type="term" value="C:membrane"/>
    <property type="evidence" value="ECO:0007669"/>
    <property type="project" value="UniProtKB-SubCell"/>
</dbReference>
<name>A0A370QJB9_9FLAO</name>
<dbReference type="Proteomes" id="UP000255317">
    <property type="component" value="Unassembled WGS sequence"/>
</dbReference>
<accession>A0A370QJB9</accession>
<evidence type="ECO:0000256" key="5">
    <source>
        <dbReference type="SAM" id="Phobius"/>
    </source>
</evidence>
<keyword evidence="3 5" id="KW-1133">Transmembrane helix</keyword>
<keyword evidence="2 5" id="KW-0812">Transmembrane</keyword>
<sequence length="125" mass="14386">MNSTFTSIMRIVLGLALLVFGLNKFLNFIKMFEMPPAAANFMESLETTGYVFYIVAIIEISVGLMLLFKKWVPFALVLLAPLTVNILLFHLFLDVSDIAVAIVIFTFNVILIYKYWKAYRPLFQY</sequence>
<evidence type="ECO:0000256" key="1">
    <source>
        <dbReference type="ARBA" id="ARBA00004141"/>
    </source>
</evidence>
<evidence type="ECO:0000313" key="7">
    <source>
        <dbReference type="Proteomes" id="UP000255317"/>
    </source>
</evidence>
<dbReference type="OrthoDB" id="8161897at2"/>
<dbReference type="AlphaFoldDB" id="A0A370QJB9"/>
<comment type="caution">
    <text evidence="6">The sequence shown here is derived from an EMBL/GenBank/DDBJ whole genome shotgun (WGS) entry which is preliminary data.</text>
</comment>
<comment type="subcellular location">
    <subcellularLocation>
        <location evidence="1">Membrane</location>
        <topology evidence="1">Multi-pass membrane protein</topology>
    </subcellularLocation>
</comment>
<evidence type="ECO:0000313" key="6">
    <source>
        <dbReference type="EMBL" id="RDK88435.1"/>
    </source>
</evidence>
<evidence type="ECO:0000256" key="4">
    <source>
        <dbReference type="ARBA" id="ARBA00023136"/>
    </source>
</evidence>
<feature type="transmembrane region" description="Helical" evidence="5">
    <location>
        <begin position="74"/>
        <end position="92"/>
    </location>
</feature>
<dbReference type="InterPro" id="IPR032808">
    <property type="entry name" value="DoxX"/>
</dbReference>
<evidence type="ECO:0000256" key="3">
    <source>
        <dbReference type="ARBA" id="ARBA00022989"/>
    </source>
</evidence>
<keyword evidence="7" id="KW-1185">Reference proteome</keyword>
<feature type="transmembrane region" description="Helical" evidence="5">
    <location>
        <begin position="98"/>
        <end position="116"/>
    </location>
</feature>
<organism evidence="6 7">
    <name type="scientific">Marinirhabdus gelatinilytica</name>
    <dbReference type="NCBI Taxonomy" id="1703343"/>
    <lineage>
        <taxon>Bacteria</taxon>
        <taxon>Pseudomonadati</taxon>
        <taxon>Bacteroidota</taxon>
        <taxon>Flavobacteriia</taxon>
        <taxon>Flavobacteriales</taxon>
        <taxon>Flavobacteriaceae</taxon>
    </lineage>
</organism>
<keyword evidence="4 5" id="KW-0472">Membrane</keyword>
<evidence type="ECO:0000256" key="2">
    <source>
        <dbReference type="ARBA" id="ARBA00022692"/>
    </source>
</evidence>
<dbReference type="EMBL" id="QRAO01000001">
    <property type="protein sequence ID" value="RDK88435.1"/>
    <property type="molecule type" value="Genomic_DNA"/>
</dbReference>
<dbReference type="RefSeq" id="WP_115122140.1">
    <property type="nucleotide sequence ID" value="NZ_QRAO01000001.1"/>
</dbReference>
<protein>
    <submittedName>
        <fullName evidence="6">DoxX-like protein</fullName>
    </submittedName>
</protein>
<proteinExistence type="predicted"/>
<feature type="transmembrane region" description="Helical" evidence="5">
    <location>
        <begin position="50"/>
        <end position="67"/>
    </location>
</feature>
<dbReference type="Pfam" id="PF07681">
    <property type="entry name" value="DoxX"/>
    <property type="match status" value="1"/>
</dbReference>